<dbReference type="InterPro" id="IPR020846">
    <property type="entry name" value="MFS_dom"/>
</dbReference>
<keyword evidence="9" id="KW-1185">Reference proteome</keyword>
<comment type="subcellular location">
    <subcellularLocation>
        <location evidence="1">Membrane</location>
        <topology evidence="1">Multi-pass membrane protein</topology>
    </subcellularLocation>
</comment>
<feature type="transmembrane region" description="Helical" evidence="6">
    <location>
        <begin position="407"/>
        <end position="432"/>
    </location>
</feature>
<dbReference type="PANTHER" id="PTHR43385:SF1">
    <property type="entry name" value="RIBOFLAVIN TRANSPORTER RIBJ"/>
    <property type="match status" value="1"/>
</dbReference>
<evidence type="ECO:0000256" key="2">
    <source>
        <dbReference type="ARBA" id="ARBA00022448"/>
    </source>
</evidence>
<evidence type="ECO:0000256" key="1">
    <source>
        <dbReference type="ARBA" id="ARBA00004141"/>
    </source>
</evidence>
<feature type="transmembrane region" description="Helical" evidence="6">
    <location>
        <begin position="12"/>
        <end position="31"/>
    </location>
</feature>
<gene>
    <name evidence="8" type="ORF">RRG08_053820</name>
</gene>
<feature type="transmembrane region" description="Helical" evidence="6">
    <location>
        <begin position="380"/>
        <end position="401"/>
    </location>
</feature>
<keyword evidence="5 6" id="KW-0472">Membrane</keyword>
<dbReference type="Gene3D" id="1.20.1250.20">
    <property type="entry name" value="MFS general substrate transporter like domains"/>
    <property type="match status" value="2"/>
</dbReference>
<feature type="transmembrane region" description="Helical" evidence="6">
    <location>
        <begin position="107"/>
        <end position="133"/>
    </location>
</feature>
<feature type="transmembrane region" description="Helical" evidence="6">
    <location>
        <begin position="472"/>
        <end position="494"/>
    </location>
</feature>
<evidence type="ECO:0000256" key="5">
    <source>
        <dbReference type="ARBA" id="ARBA00023136"/>
    </source>
</evidence>
<evidence type="ECO:0000259" key="7">
    <source>
        <dbReference type="PROSITE" id="PS50850"/>
    </source>
</evidence>
<evidence type="ECO:0000313" key="9">
    <source>
        <dbReference type="Proteomes" id="UP001283361"/>
    </source>
</evidence>
<feature type="transmembrane region" description="Helical" evidence="6">
    <location>
        <begin position="56"/>
        <end position="76"/>
    </location>
</feature>
<reference evidence="8" key="1">
    <citation type="journal article" date="2023" name="G3 (Bethesda)">
        <title>A reference genome for the long-term kleptoplast-retaining sea slug Elysia crispata morphotype clarki.</title>
        <authorList>
            <person name="Eastman K.E."/>
            <person name="Pendleton A.L."/>
            <person name="Shaikh M.A."/>
            <person name="Suttiyut T."/>
            <person name="Ogas R."/>
            <person name="Tomko P."/>
            <person name="Gavelis G."/>
            <person name="Widhalm J.R."/>
            <person name="Wisecaver J.H."/>
        </authorList>
    </citation>
    <scope>NUCLEOTIDE SEQUENCE</scope>
    <source>
        <strain evidence="8">ECLA1</strain>
    </source>
</reference>
<dbReference type="AlphaFoldDB" id="A0AAE1CMV3"/>
<keyword evidence="4 6" id="KW-1133">Transmembrane helix</keyword>
<feature type="transmembrane region" description="Helical" evidence="6">
    <location>
        <begin position="444"/>
        <end position="466"/>
    </location>
</feature>
<feature type="transmembrane region" description="Helical" evidence="6">
    <location>
        <begin position="196"/>
        <end position="215"/>
    </location>
</feature>
<accession>A0AAE1CMV3</accession>
<dbReference type="InterPro" id="IPR011701">
    <property type="entry name" value="MFS"/>
</dbReference>
<dbReference type="EMBL" id="JAWDGP010007446">
    <property type="protein sequence ID" value="KAK3718106.1"/>
    <property type="molecule type" value="Genomic_DNA"/>
</dbReference>
<evidence type="ECO:0000256" key="3">
    <source>
        <dbReference type="ARBA" id="ARBA00022692"/>
    </source>
</evidence>
<evidence type="ECO:0000313" key="8">
    <source>
        <dbReference type="EMBL" id="KAK3718106.1"/>
    </source>
</evidence>
<proteinExistence type="predicted"/>
<organism evidence="8 9">
    <name type="scientific">Elysia crispata</name>
    <name type="common">lettuce slug</name>
    <dbReference type="NCBI Taxonomy" id="231223"/>
    <lineage>
        <taxon>Eukaryota</taxon>
        <taxon>Metazoa</taxon>
        <taxon>Spiralia</taxon>
        <taxon>Lophotrochozoa</taxon>
        <taxon>Mollusca</taxon>
        <taxon>Gastropoda</taxon>
        <taxon>Heterobranchia</taxon>
        <taxon>Euthyneura</taxon>
        <taxon>Panpulmonata</taxon>
        <taxon>Sacoglossa</taxon>
        <taxon>Placobranchoidea</taxon>
        <taxon>Plakobranchidae</taxon>
        <taxon>Elysia</taxon>
    </lineage>
</organism>
<protein>
    <recommendedName>
        <fullName evidence="7">Major facilitator superfamily (MFS) profile domain-containing protein</fullName>
    </recommendedName>
</protein>
<comment type="caution">
    <text evidence="8">The sequence shown here is derived from an EMBL/GenBank/DDBJ whole genome shotgun (WGS) entry which is preliminary data.</text>
</comment>
<dbReference type="PANTHER" id="PTHR43385">
    <property type="entry name" value="RIBOFLAVIN TRANSPORTER RIBJ"/>
    <property type="match status" value="1"/>
</dbReference>
<dbReference type="PROSITE" id="PS50850">
    <property type="entry name" value="MFS"/>
    <property type="match status" value="1"/>
</dbReference>
<dbReference type="GO" id="GO:0016020">
    <property type="term" value="C:membrane"/>
    <property type="evidence" value="ECO:0007669"/>
    <property type="project" value="UniProtKB-SubCell"/>
</dbReference>
<dbReference type="Pfam" id="PF07690">
    <property type="entry name" value="MFS_1"/>
    <property type="match status" value="1"/>
</dbReference>
<dbReference type="InterPro" id="IPR052983">
    <property type="entry name" value="MFS_Riboflavin_Transporter"/>
</dbReference>
<dbReference type="GO" id="GO:0022857">
    <property type="term" value="F:transmembrane transporter activity"/>
    <property type="evidence" value="ECO:0007669"/>
    <property type="project" value="InterPro"/>
</dbReference>
<evidence type="ECO:0000256" key="4">
    <source>
        <dbReference type="ARBA" id="ARBA00022989"/>
    </source>
</evidence>
<dbReference type="Proteomes" id="UP001283361">
    <property type="component" value="Unassembled WGS sequence"/>
</dbReference>
<keyword evidence="2" id="KW-0813">Transport</keyword>
<feature type="domain" description="Major facilitator superfamily (MFS) profile" evidence="7">
    <location>
        <begin position="311"/>
        <end position="501"/>
    </location>
</feature>
<sequence length="501" mass="55151">MAIKGEKCKKYCAILGAHFAIAPMSFLWIYGNLVAYMDSYTQFACSNKCQDADSQWILAVFVAGQYPGVFLVKPLVDKIGLRWTGVITMVISNTAVLSSAWSLQVSVAWTVALYGIFAGPCVGICASLALHVVSGWTPEWTGLFMATVSSFPTALSLLQNQMITAYVNPDNLKTDAKVGLKAYFSQPLLLDRVPRAIIMLAAMTFILQLIGYALVSNPPNLPHNTQAAAAAAEEMATVERADQVQSKKSFHGNDNGAYVCEMKNYGSSDKCEIFPEPPVLPVASEVLKHNSAQIATVHKDHPISWRPSQVILSPAFYAALLFGVTIEYSLQIKASFYKEFAQIYIHDDRYLTFIGSLEPVTSTLSRILFGALVDRRVFSLKAAMVFSLALNGVLCSLWYMVAKVSAVLYLFLLLGLSVAHSLLYVVMFCVALKLFGPDHMSTNFGLTLTFLLVGSLLTPIMVHVLLKTLGWFWLFTSCSIFSLFTLVFVAACSFDTQRQER</sequence>
<feature type="transmembrane region" description="Helical" evidence="6">
    <location>
        <begin position="140"/>
        <end position="158"/>
    </location>
</feature>
<keyword evidence="3 6" id="KW-0812">Transmembrane</keyword>
<dbReference type="InterPro" id="IPR036259">
    <property type="entry name" value="MFS_trans_sf"/>
</dbReference>
<dbReference type="SUPFAM" id="SSF103473">
    <property type="entry name" value="MFS general substrate transporter"/>
    <property type="match status" value="1"/>
</dbReference>
<feature type="transmembrane region" description="Helical" evidence="6">
    <location>
        <begin position="83"/>
        <end position="101"/>
    </location>
</feature>
<name>A0AAE1CMV3_9GAST</name>
<evidence type="ECO:0000256" key="6">
    <source>
        <dbReference type="SAM" id="Phobius"/>
    </source>
</evidence>